<dbReference type="KEGG" id="salm:D0Y50_16990"/>
<sequence>MQILLSLPGNVVNENLDGFQKVLESYSKLDFKYLDNVPVTKDHAGTTVSYFGDEEWILSAYIDRKITNKDKITFSEISSFELATELKMICFSWLYTNAGRGNSYPLKPSTIIFQHSKLLQVYKFLEKMKWASISKLSHAVLFYEFCTYLTSLQYSYGNTVQIFSMLNKVQRADHILPIGLVIPTDQSTKALAIECCAVEKTKPNQFYAMPTSIMEKIYSRAIDYIEKLYPYRVLLSELIRELRINYEVGKKVVDRKINDGSWKWLTPNSADYRVEVNKAKPQSYSSIIELYLQGTPLEKHILPWRQFESWLSKIQAACYIVCAAFTGMRRSELYSLHPDSFKTRTYNGKIIHTVQSYHHKMTQGRGQLSEWVTTTIVGDAISLAEALTQYMREQLFNHPDPMKNHEASCLWLTQTKKSEAPKIIYEGHFRNKFNEIAKEAGAIVDDEALEEFYLINPNQNSVLSNKKIALGYIWPITSHQFRRTFAVFVRRHNLCSTIAVKEQFKHLDIPTSEWYEEGGAAAVLRGINTDSELSELIKNVRNEVITETVFKWYNRKDKLFGKRGLEIMKDRGSIPTEHKSWQEIHNHVKAGRIDFVGTLHSYCLAGYQCQMSKVASPANCFKCENQLIDEEQAKGWSIRHQQCIQQIKYLKSIDSFSSSIESHYLSQIKAAERVMHFFNIPFSEYKQDGGNDD</sequence>
<name>A0A346NQU7_9ALTE</name>
<reference evidence="2 3" key="1">
    <citation type="submission" date="2018-08" db="EMBL/GenBank/DDBJ databases">
        <title>Salinimonas sediminis sp. nov., a piezophilic bacterium isolated from a deep-sea sediment sample from the New Britain Trench.</title>
        <authorList>
            <person name="Cao J."/>
        </authorList>
    </citation>
    <scope>NUCLEOTIDE SEQUENCE [LARGE SCALE GENOMIC DNA]</scope>
    <source>
        <strain evidence="2 3">N102</strain>
    </source>
</reference>
<dbReference type="Gene3D" id="1.10.443.10">
    <property type="entry name" value="Intergrase catalytic core"/>
    <property type="match status" value="1"/>
</dbReference>
<evidence type="ECO:0000313" key="2">
    <source>
        <dbReference type="EMBL" id="AXR07904.1"/>
    </source>
</evidence>
<dbReference type="OrthoDB" id="8768428at2"/>
<accession>A0A346NQU7</accession>
<dbReference type="GO" id="GO:0015074">
    <property type="term" value="P:DNA integration"/>
    <property type="evidence" value="ECO:0007669"/>
    <property type="project" value="InterPro"/>
</dbReference>
<protein>
    <submittedName>
        <fullName evidence="2">Integrase</fullName>
    </submittedName>
</protein>
<dbReference type="InterPro" id="IPR011010">
    <property type="entry name" value="DNA_brk_join_enz"/>
</dbReference>
<gene>
    <name evidence="2" type="ORF">D0Y50_16990</name>
</gene>
<dbReference type="AlphaFoldDB" id="A0A346NQU7"/>
<evidence type="ECO:0000313" key="3">
    <source>
        <dbReference type="Proteomes" id="UP000262073"/>
    </source>
</evidence>
<dbReference type="SUPFAM" id="SSF56349">
    <property type="entry name" value="DNA breaking-rejoining enzymes"/>
    <property type="match status" value="1"/>
</dbReference>
<organism evidence="2 3">
    <name type="scientific">Salinimonas sediminis</name>
    <dbReference type="NCBI Taxonomy" id="2303538"/>
    <lineage>
        <taxon>Bacteria</taxon>
        <taxon>Pseudomonadati</taxon>
        <taxon>Pseudomonadota</taxon>
        <taxon>Gammaproteobacteria</taxon>
        <taxon>Alteromonadales</taxon>
        <taxon>Alteromonadaceae</taxon>
        <taxon>Alteromonas/Salinimonas group</taxon>
        <taxon>Salinimonas</taxon>
    </lineage>
</organism>
<evidence type="ECO:0000256" key="1">
    <source>
        <dbReference type="ARBA" id="ARBA00023172"/>
    </source>
</evidence>
<proteinExistence type="predicted"/>
<keyword evidence="1" id="KW-0233">DNA recombination</keyword>
<dbReference type="Proteomes" id="UP000262073">
    <property type="component" value="Chromosome"/>
</dbReference>
<dbReference type="RefSeq" id="WP_108568725.1">
    <property type="nucleotide sequence ID" value="NZ_CP031769.1"/>
</dbReference>
<dbReference type="InterPro" id="IPR013762">
    <property type="entry name" value="Integrase-like_cat_sf"/>
</dbReference>
<dbReference type="GO" id="GO:0006310">
    <property type="term" value="P:DNA recombination"/>
    <property type="evidence" value="ECO:0007669"/>
    <property type="project" value="UniProtKB-KW"/>
</dbReference>
<dbReference type="GO" id="GO:0003677">
    <property type="term" value="F:DNA binding"/>
    <property type="evidence" value="ECO:0007669"/>
    <property type="project" value="InterPro"/>
</dbReference>
<dbReference type="EMBL" id="CP031769">
    <property type="protein sequence ID" value="AXR07904.1"/>
    <property type="molecule type" value="Genomic_DNA"/>
</dbReference>
<keyword evidence="3" id="KW-1185">Reference proteome</keyword>